<comment type="caution">
    <text evidence="2">The sequence shown here is derived from an EMBL/GenBank/DDBJ whole genome shotgun (WGS) entry which is preliminary data.</text>
</comment>
<dbReference type="RefSeq" id="WP_007343346.1">
    <property type="nucleotide sequence ID" value="NZ_GL878494.1"/>
</dbReference>
<dbReference type="STRING" id="267212.GCA_001063965_00048"/>
<sequence length="104" mass="11053">MSDNAPNSQSLNTLISTSSTIVGMGLALVGILAAKQPMQKTEMVSDDLFLFSSLGFLLVVIGYLAQKNSGRPYAARLIILAEWLFSLSLITVAAAACILLYAEV</sequence>
<feature type="transmembrane region" description="Helical" evidence="1">
    <location>
        <begin position="48"/>
        <end position="65"/>
    </location>
</feature>
<organism evidence="2 3">
    <name type="scientific">Neisseria bacilliformis ATCC BAA-1200</name>
    <dbReference type="NCBI Taxonomy" id="888742"/>
    <lineage>
        <taxon>Bacteria</taxon>
        <taxon>Pseudomonadati</taxon>
        <taxon>Pseudomonadota</taxon>
        <taxon>Betaproteobacteria</taxon>
        <taxon>Neisseriales</taxon>
        <taxon>Neisseriaceae</taxon>
        <taxon>Neisseria</taxon>
    </lineage>
</organism>
<keyword evidence="1" id="KW-0472">Membrane</keyword>
<protein>
    <submittedName>
        <fullName evidence="2">Uncharacterized protein</fullName>
    </submittedName>
</protein>
<reference evidence="2 3" key="1">
    <citation type="submission" date="2011-02" db="EMBL/GenBank/DDBJ databases">
        <authorList>
            <person name="Muzny D."/>
            <person name="Qin X."/>
            <person name="Deng J."/>
            <person name="Jiang H."/>
            <person name="Liu Y."/>
            <person name="Qu J."/>
            <person name="Song X.-Z."/>
            <person name="Zhang L."/>
            <person name="Thornton R."/>
            <person name="Coyle M."/>
            <person name="Francisco L."/>
            <person name="Jackson L."/>
            <person name="Javaid M."/>
            <person name="Korchina V."/>
            <person name="Kovar C."/>
            <person name="Mata R."/>
            <person name="Mathew T."/>
            <person name="Ngo R."/>
            <person name="Nguyen L."/>
            <person name="Nguyen N."/>
            <person name="Okwuonu G."/>
            <person name="Ongeri F."/>
            <person name="Pham C."/>
            <person name="Simmons D."/>
            <person name="Wilczek-Boney K."/>
            <person name="Hale W."/>
            <person name="Jakkamsetti A."/>
            <person name="Pham P."/>
            <person name="Ruth R."/>
            <person name="San Lucas F."/>
            <person name="Warren J."/>
            <person name="Zhang J."/>
            <person name="Zhao Z."/>
            <person name="Zhou C."/>
            <person name="Zhu D."/>
            <person name="Lee S."/>
            <person name="Bess C."/>
            <person name="Blankenburg K."/>
            <person name="Forbes L."/>
            <person name="Fu Q."/>
            <person name="Gubbala S."/>
            <person name="Hirani K."/>
            <person name="Jayaseelan J.C."/>
            <person name="Lara F."/>
            <person name="Munidasa M."/>
            <person name="Palculict T."/>
            <person name="Patil S."/>
            <person name="Pu L.-L."/>
            <person name="Saada N."/>
            <person name="Tang L."/>
            <person name="Weissenberger G."/>
            <person name="Zhu Y."/>
            <person name="Hemphill L."/>
            <person name="Shang Y."/>
            <person name="Youmans B."/>
            <person name="Ayvaz T."/>
            <person name="Ross M."/>
            <person name="Santibanez J."/>
            <person name="Aqrawi P."/>
            <person name="Gross S."/>
            <person name="Joshi V."/>
            <person name="Fowler G."/>
            <person name="Nazareth L."/>
            <person name="Reid J."/>
            <person name="Worley K."/>
            <person name="Petrosino J."/>
            <person name="Highlander S."/>
            <person name="Gibbs R."/>
        </authorList>
    </citation>
    <scope>NUCLEOTIDE SEQUENCE [LARGE SCALE GENOMIC DNA]</scope>
    <source>
        <strain evidence="2 3">ATCC BAA-1200</strain>
    </source>
</reference>
<evidence type="ECO:0000256" key="1">
    <source>
        <dbReference type="SAM" id="Phobius"/>
    </source>
</evidence>
<dbReference type="AlphaFoldDB" id="F2BF34"/>
<evidence type="ECO:0000313" key="3">
    <source>
        <dbReference type="Proteomes" id="UP000004105"/>
    </source>
</evidence>
<accession>F2BF34</accession>
<feature type="transmembrane region" description="Helical" evidence="1">
    <location>
        <begin position="77"/>
        <end position="102"/>
    </location>
</feature>
<dbReference type="HOGENOM" id="CLU_2259997_0_0_4"/>
<dbReference type="Proteomes" id="UP000004105">
    <property type="component" value="Unassembled WGS sequence"/>
</dbReference>
<keyword evidence="1" id="KW-0812">Transmembrane</keyword>
<keyword evidence="3" id="KW-1185">Reference proteome</keyword>
<feature type="transmembrane region" description="Helical" evidence="1">
    <location>
        <begin position="12"/>
        <end position="33"/>
    </location>
</feature>
<proteinExistence type="predicted"/>
<gene>
    <name evidence="2" type="ORF">HMPREF9123_2341</name>
</gene>
<keyword evidence="1" id="KW-1133">Transmembrane helix</keyword>
<evidence type="ECO:0000313" key="2">
    <source>
        <dbReference type="EMBL" id="EGF08906.1"/>
    </source>
</evidence>
<name>F2BF34_9NEIS</name>
<dbReference type="EMBL" id="AFAY01000048">
    <property type="protein sequence ID" value="EGF08906.1"/>
    <property type="molecule type" value="Genomic_DNA"/>
</dbReference>